<feature type="binding site" evidence="6">
    <location>
        <position position="236"/>
    </location>
    <ligand>
        <name>FAD</name>
        <dbReference type="ChEBI" id="CHEBI:57692"/>
    </ligand>
</feature>
<name>A0A9W9QEF1_PENBR</name>
<comment type="similarity">
    <text evidence="3">Belongs to the GMC oxidoreductase family.</text>
</comment>
<evidence type="ECO:0000256" key="4">
    <source>
        <dbReference type="ARBA" id="ARBA00022490"/>
    </source>
</evidence>
<dbReference type="Pfam" id="PF00732">
    <property type="entry name" value="GMC_oxred_N"/>
    <property type="match status" value="1"/>
</dbReference>
<proteinExistence type="inferred from homology"/>
<dbReference type="EMBL" id="JAPZBQ010000004">
    <property type="protein sequence ID" value="KAJ5334493.1"/>
    <property type="molecule type" value="Genomic_DNA"/>
</dbReference>
<comment type="caution">
    <text evidence="8">The sequence shown here is derived from an EMBL/GenBank/DDBJ whole genome shotgun (WGS) entry which is preliminary data.</text>
</comment>
<evidence type="ECO:0000256" key="2">
    <source>
        <dbReference type="ARBA" id="ARBA00004496"/>
    </source>
</evidence>
<keyword evidence="6" id="KW-0274">FAD</keyword>
<dbReference type="GO" id="GO:0005737">
    <property type="term" value="C:cytoplasm"/>
    <property type="evidence" value="ECO:0007669"/>
    <property type="project" value="UniProtKB-SubCell"/>
</dbReference>
<evidence type="ECO:0000256" key="5">
    <source>
        <dbReference type="ARBA" id="ARBA00022512"/>
    </source>
</evidence>
<feature type="domain" description="Glucose-methanol-choline oxidoreductase N-terminal" evidence="7">
    <location>
        <begin position="274"/>
        <end position="288"/>
    </location>
</feature>
<dbReference type="GO" id="GO:0050660">
    <property type="term" value="F:flavin adenine dinucleotide binding"/>
    <property type="evidence" value="ECO:0007669"/>
    <property type="project" value="InterPro"/>
</dbReference>
<reference evidence="8" key="1">
    <citation type="submission" date="2022-12" db="EMBL/GenBank/DDBJ databases">
        <authorList>
            <person name="Petersen C."/>
        </authorList>
    </citation>
    <scope>NUCLEOTIDE SEQUENCE</scope>
    <source>
        <strain evidence="8">IBT 35673</strain>
    </source>
</reference>
<feature type="binding site" evidence="6">
    <location>
        <position position="109"/>
    </location>
    <ligand>
        <name>FAD</name>
        <dbReference type="ChEBI" id="CHEBI:57692"/>
    </ligand>
</feature>
<evidence type="ECO:0000313" key="9">
    <source>
        <dbReference type="Proteomes" id="UP001147695"/>
    </source>
</evidence>
<dbReference type="Gene3D" id="3.50.50.60">
    <property type="entry name" value="FAD/NAD(P)-binding domain"/>
    <property type="match status" value="1"/>
</dbReference>
<dbReference type="Pfam" id="PF05199">
    <property type="entry name" value="GMC_oxred_C"/>
    <property type="match status" value="1"/>
</dbReference>
<keyword evidence="5" id="KW-0134">Cell wall</keyword>
<dbReference type="PANTHER" id="PTHR47190">
    <property type="entry name" value="DEHYDROGENASE, PUTATIVE-RELATED"/>
    <property type="match status" value="1"/>
</dbReference>
<accession>A0A9W9QEF1</accession>
<evidence type="ECO:0000256" key="1">
    <source>
        <dbReference type="ARBA" id="ARBA00004191"/>
    </source>
</evidence>
<dbReference type="AlphaFoldDB" id="A0A9W9QEF1"/>
<dbReference type="PROSITE" id="PS00624">
    <property type="entry name" value="GMC_OXRED_2"/>
    <property type="match status" value="1"/>
</dbReference>
<dbReference type="SUPFAM" id="SSF54373">
    <property type="entry name" value="FAD-linked reductases, C-terminal domain"/>
    <property type="match status" value="1"/>
</dbReference>
<feature type="binding site" evidence="6">
    <location>
        <position position="510"/>
    </location>
    <ligand>
        <name>FAD</name>
        <dbReference type="ChEBI" id="CHEBI:57692"/>
    </ligand>
</feature>
<dbReference type="InterPro" id="IPR012132">
    <property type="entry name" value="GMC_OxRdtase"/>
</dbReference>
<protein>
    <submittedName>
        <fullName evidence="8">Cellobiose dehydrogenase</fullName>
    </submittedName>
</protein>
<dbReference type="Proteomes" id="UP001147695">
    <property type="component" value="Unassembled WGS sequence"/>
</dbReference>
<dbReference type="PRINTS" id="PR00411">
    <property type="entry name" value="PNDRDTASEI"/>
</dbReference>
<evidence type="ECO:0000256" key="6">
    <source>
        <dbReference type="PIRSR" id="PIRSR000137-2"/>
    </source>
</evidence>
<keyword evidence="6" id="KW-0285">Flavoprotein</keyword>
<dbReference type="PANTHER" id="PTHR47190:SF4">
    <property type="entry name" value="DEHYDROGENASE, PUTATIVE-RELATED"/>
    <property type="match status" value="1"/>
</dbReference>
<reference evidence="8" key="2">
    <citation type="journal article" date="2023" name="IMA Fungus">
        <title>Comparative genomic study of the Penicillium genus elucidates a diverse pangenome and 15 lateral gene transfer events.</title>
        <authorList>
            <person name="Petersen C."/>
            <person name="Sorensen T."/>
            <person name="Nielsen M.R."/>
            <person name="Sondergaard T.E."/>
            <person name="Sorensen J.L."/>
            <person name="Fitzpatrick D.A."/>
            <person name="Frisvad J.C."/>
            <person name="Nielsen K.L."/>
        </authorList>
    </citation>
    <scope>NUCLEOTIDE SEQUENCE</scope>
    <source>
        <strain evidence="8">IBT 35673</strain>
    </source>
</reference>
<dbReference type="InterPro" id="IPR007867">
    <property type="entry name" value="GMC_OxRtase_C"/>
</dbReference>
<keyword evidence="4" id="KW-0963">Cytoplasm</keyword>
<comment type="cofactor">
    <cofactor evidence="6">
        <name>FAD</name>
        <dbReference type="ChEBI" id="CHEBI:57692"/>
    </cofactor>
</comment>
<dbReference type="InterPro" id="IPR053208">
    <property type="entry name" value="GMC_Oxidoreductase_CD"/>
</dbReference>
<evidence type="ECO:0000256" key="3">
    <source>
        <dbReference type="ARBA" id="ARBA00010790"/>
    </source>
</evidence>
<dbReference type="SUPFAM" id="SSF51905">
    <property type="entry name" value="FAD/NAD(P)-binding domain"/>
    <property type="match status" value="1"/>
</dbReference>
<organism evidence="8 9">
    <name type="scientific">Penicillium brevicompactum</name>
    <dbReference type="NCBI Taxonomy" id="5074"/>
    <lineage>
        <taxon>Eukaryota</taxon>
        <taxon>Fungi</taxon>
        <taxon>Dikarya</taxon>
        <taxon>Ascomycota</taxon>
        <taxon>Pezizomycotina</taxon>
        <taxon>Eurotiomycetes</taxon>
        <taxon>Eurotiomycetidae</taxon>
        <taxon>Eurotiales</taxon>
        <taxon>Aspergillaceae</taxon>
        <taxon>Penicillium</taxon>
    </lineage>
</organism>
<evidence type="ECO:0000259" key="7">
    <source>
        <dbReference type="PROSITE" id="PS00624"/>
    </source>
</evidence>
<keyword evidence="5" id="KW-0964">Secreted</keyword>
<feature type="binding site" evidence="6">
    <location>
        <begin position="117"/>
        <end position="120"/>
    </location>
    <ligand>
        <name>FAD</name>
        <dbReference type="ChEBI" id="CHEBI:57692"/>
    </ligand>
</feature>
<gene>
    <name evidence="8" type="ORF">N7452_006896</name>
</gene>
<evidence type="ECO:0000313" key="8">
    <source>
        <dbReference type="EMBL" id="KAJ5334493.1"/>
    </source>
</evidence>
<dbReference type="PIRSF" id="PIRSF000137">
    <property type="entry name" value="Alcohol_oxidase"/>
    <property type="match status" value="1"/>
</dbReference>
<comment type="subcellular location">
    <subcellularLocation>
        <location evidence="2">Cytoplasm</location>
    </subcellularLocation>
    <subcellularLocation>
        <location evidence="1">Secreted</location>
        <location evidence="1">Cell wall</location>
    </subcellularLocation>
</comment>
<sequence>MKLSHAAAVVAAIGTTSASSFQNSTYDYIIVGGGPSGIITAERVAEAGKKVLLIERGYGPTVSTGSNETLVWNNTLTGIDVPGLSGDIGSLPQWNEYICTDTAGQAACVLGGGVTVNYMVFVHPPERDFNDKWPLGWKWPDVKSAAGRLYDRNAGSTLPSQDGKLYDQGLYSTMKGFFSNLGWTSVDMSKQPNEKYQVYSHPAWNIENQKRAGPVRTYLPLAEKRDNFQLSMGTKVLRVLRTGGQITGVEVQLPSNETEIITLPQDGRVILSAGALSTPRVLWNSGIGRKEQIKVAQESGVSLPAEQEWINLPVGEGLKDHPIFPFVVKTNGSFNVPDYAAIVNGSDTTDISLYAEGDGLLAQGKHRMIFFTSNDVDGQTRYYQGSCAPSAENTVSITAYMTHGATSSGALGLDVDGNTIFLKSPYLNTMGDQAAAQTFVQGLIDDVNAAGWELETYTNASSIIENYTQGVHWTTTAKIGTDDGRKIGGSSVVDLDTKVYGTNNLFIVDGSIHPDLPSGNIQATIMVVAEAAVAKILAL</sequence>
<dbReference type="GO" id="GO:0016614">
    <property type="term" value="F:oxidoreductase activity, acting on CH-OH group of donors"/>
    <property type="evidence" value="ECO:0007669"/>
    <property type="project" value="InterPro"/>
</dbReference>
<dbReference type="Gene3D" id="3.30.410.10">
    <property type="entry name" value="Cholesterol Oxidase, domain 2"/>
    <property type="match status" value="1"/>
</dbReference>
<dbReference type="InterPro" id="IPR000172">
    <property type="entry name" value="GMC_OxRdtase_N"/>
</dbReference>
<dbReference type="InterPro" id="IPR036188">
    <property type="entry name" value="FAD/NAD-bd_sf"/>
</dbReference>